<organism evidence="1 2">
    <name type="scientific">Streptomyces lasalocidi</name>
    <name type="common">Streptomyces lasaliensis</name>
    <dbReference type="NCBI Taxonomy" id="324833"/>
    <lineage>
        <taxon>Bacteria</taxon>
        <taxon>Bacillati</taxon>
        <taxon>Actinomycetota</taxon>
        <taxon>Actinomycetes</taxon>
        <taxon>Kitasatosporales</taxon>
        <taxon>Streptomycetaceae</taxon>
        <taxon>Streptomyces</taxon>
    </lineage>
</organism>
<gene>
    <name evidence="1" type="ORF">E4U91_36445</name>
</gene>
<dbReference type="RefSeq" id="WP_137311319.1">
    <property type="nucleotide sequence ID" value="NZ_SZNQ01000003.1"/>
</dbReference>
<accession>A0A4U5W458</accession>
<keyword evidence="2" id="KW-1185">Reference proteome</keyword>
<name>A0A4U5W458_STRLS</name>
<evidence type="ECO:0000313" key="1">
    <source>
        <dbReference type="EMBL" id="TKS96216.1"/>
    </source>
</evidence>
<dbReference type="Proteomes" id="UP000305929">
    <property type="component" value="Unassembled WGS sequence"/>
</dbReference>
<dbReference type="EMBL" id="SZNQ01000003">
    <property type="protein sequence ID" value="TKS96216.1"/>
    <property type="molecule type" value="Genomic_DNA"/>
</dbReference>
<evidence type="ECO:0000313" key="2">
    <source>
        <dbReference type="Proteomes" id="UP000305929"/>
    </source>
</evidence>
<comment type="caution">
    <text evidence="1">The sequence shown here is derived from an EMBL/GenBank/DDBJ whole genome shotgun (WGS) entry which is preliminary data.</text>
</comment>
<protein>
    <submittedName>
        <fullName evidence="1">Uncharacterized protein</fullName>
    </submittedName>
</protein>
<dbReference type="AlphaFoldDB" id="A0A4U5W458"/>
<reference evidence="1 2" key="1">
    <citation type="submission" date="2019-04" db="EMBL/GenBank/DDBJ databases">
        <title>Streptomyces lasaliensis sp. nov., an Actinomycete isolated from soil which produces the polyether antibiotic lasalocid.</title>
        <authorList>
            <person name="Erwin G."/>
            <person name="Haber C."/>
        </authorList>
    </citation>
    <scope>NUCLEOTIDE SEQUENCE [LARGE SCALE GENOMIC DNA]</scope>
    <source>
        <strain evidence="1 2">X-537</strain>
    </source>
</reference>
<proteinExistence type="predicted"/>
<sequence length="80" mass="8197">MELHKALVHLTGPTGTIAVDGTRLKGVRDVTIRGGLDQDGPATLTVDLALDLAVVDGQVVTQVPEDTAAALVALGWSQPA</sequence>